<evidence type="ECO:0000256" key="2">
    <source>
        <dbReference type="ARBA" id="ARBA00005073"/>
    </source>
</evidence>
<evidence type="ECO:0000256" key="3">
    <source>
        <dbReference type="ARBA" id="ARBA00006501"/>
    </source>
</evidence>
<dbReference type="InterPro" id="IPR005265">
    <property type="entry name" value="HemJ-like"/>
</dbReference>
<keyword evidence="9 14" id="KW-1133">Transmembrane helix</keyword>
<dbReference type="AlphaFoldDB" id="A0A7H0VIL2"/>
<dbReference type="HAMAP" id="MF_02239">
    <property type="entry name" value="HemJ"/>
    <property type="match status" value="1"/>
</dbReference>
<evidence type="ECO:0000256" key="8">
    <source>
        <dbReference type="ARBA" id="ARBA00022723"/>
    </source>
</evidence>
<keyword evidence="5 14" id="KW-1003">Cell membrane</keyword>
<dbReference type="EC" id="1.3.99.-" evidence="14 15"/>
<dbReference type="PANTHER" id="PTHR40255:SF1">
    <property type="entry name" value="PROTOPORPHYRINOGEN IX OXIDASE"/>
    <property type="match status" value="1"/>
</dbReference>
<dbReference type="Pfam" id="PF03653">
    <property type="entry name" value="UPF0093"/>
    <property type="match status" value="1"/>
</dbReference>
<keyword evidence="6 14" id="KW-0349">Heme</keyword>
<feature type="transmembrane region" description="Helical" evidence="14">
    <location>
        <begin position="129"/>
        <end position="147"/>
    </location>
</feature>
<sequence length="181" mass="21269">MNWYFFFKALHIIGFVSWFAGLFYLVRLFVYHREAWEMDPELPEGPILRKQYHVMESRLYRIIQSPALILTLIGGIGMLSINPAWLNMPWMHLKLSLVFFLIIYHFSCARHIKSLRENSKGLSSFGYRLYNEVPTLILIAVVMLAVWKNLSGLWIGLATLLILGLLFFIAAKLYKRKREKN</sequence>
<dbReference type="RefSeq" id="WP_210760087.1">
    <property type="nucleotide sequence ID" value="NZ_CP060139.1"/>
</dbReference>
<comment type="catalytic activity">
    <reaction evidence="13 14 15">
        <text>protoporphyrinogen IX + 3 A = protoporphyrin IX + 3 AH2</text>
        <dbReference type="Rhea" id="RHEA:62000"/>
        <dbReference type="ChEBI" id="CHEBI:13193"/>
        <dbReference type="ChEBI" id="CHEBI:17499"/>
        <dbReference type="ChEBI" id="CHEBI:57306"/>
        <dbReference type="ChEBI" id="CHEBI:57307"/>
    </reaction>
</comment>
<dbReference type="PANTHER" id="PTHR40255">
    <property type="entry name" value="UPF0093 MEMBRANE PROTEIN SLR1790"/>
    <property type="match status" value="1"/>
</dbReference>
<dbReference type="NCBIfam" id="TIGR00701">
    <property type="entry name" value="protoporphyrinogen oxidase HemJ"/>
    <property type="match status" value="1"/>
</dbReference>
<organism evidence="16 17">
    <name type="scientific">Croceimicrobium hydrocarbonivorans</name>
    <dbReference type="NCBI Taxonomy" id="2761580"/>
    <lineage>
        <taxon>Bacteria</taxon>
        <taxon>Pseudomonadati</taxon>
        <taxon>Bacteroidota</taxon>
        <taxon>Flavobacteriia</taxon>
        <taxon>Flavobacteriales</taxon>
        <taxon>Owenweeksiaceae</taxon>
        <taxon>Croceimicrobium</taxon>
    </lineage>
</organism>
<evidence type="ECO:0000256" key="12">
    <source>
        <dbReference type="ARBA" id="ARBA00023136"/>
    </source>
</evidence>
<evidence type="ECO:0000256" key="10">
    <source>
        <dbReference type="ARBA" id="ARBA00023002"/>
    </source>
</evidence>
<dbReference type="Proteomes" id="UP000516305">
    <property type="component" value="Chromosome"/>
</dbReference>
<dbReference type="GO" id="GO:0046872">
    <property type="term" value="F:metal ion binding"/>
    <property type="evidence" value="ECO:0007669"/>
    <property type="project" value="UniProtKB-UniRule"/>
</dbReference>
<evidence type="ECO:0000256" key="14">
    <source>
        <dbReference type="HAMAP-Rule" id="MF_02239"/>
    </source>
</evidence>
<feature type="binding site" description="axial binding residue" evidence="14">
    <location>
        <position position="11"/>
    </location>
    <ligand>
        <name>heme</name>
        <dbReference type="ChEBI" id="CHEBI:30413"/>
    </ligand>
    <ligandPart>
        <name>Fe</name>
        <dbReference type="ChEBI" id="CHEBI:18248"/>
    </ligandPart>
</feature>
<feature type="transmembrane region" description="Helical" evidence="14">
    <location>
        <begin position="6"/>
        <end position="26"/>
    </location>
</feature>
<name>A0A7H0VIL2_9FLAO</name>
<dbReference type="GO" id="GO:0006782">
    <property type="term" value="P:protoporphyrinogen IX biosynthetic process"/>
    <property type="evidence" value="ECO:0007669"/>
    <property type="project" value="UniProtKB-UniRule"/>
</dbReference>
<comment type="cofactor">
    <cofactor evidence="14 15">
        <name>heme b</name>
        <dbReference type="ChEBI" id="CHEBI:60344"/>
    </cofactor>
    <text evidence="14 15">Binds 1 heme b (iron(II)-protoporphyrin IX) group per subunit.</text>
</comment>
<feature type="transmembrane region" description="Helical" evidence="14">
    <location>
        <begin position="153"/>
        <end position="174"/>
    </location>
</feature>
<evidence type="ECO:0000256" key="11">
    <source>
        <dbReference type="ARBA" id="ARBA00023004"/>
    </source>
</evidence>
<dbReference type="GO" id="GO:0005886">
    <property type="term" value="C:plasma membrane"/>
    <property type="evidence" value="ECO:0007669"/>
    <property type="project" value="UniProtKB-SubCell"/>
</dbReference>
<evidence type="ECO:0000256" key="9">
    <source>
        <dbReference type="ARBA" id="ARBA00022989"/>
    </source>
</evidence>
<comment type="subunit">
    <text evidence="14">Homodimer.</text>
</comment>
<gene>
    <name evidence="16" type="primary">hemJ</name>
    <name evidence="16" type="ORF">H4K34_06885</name>
</gene>
<keyword evidence="10 14" id="KW-0560">Oxidoreductase</keyword>
<evidence type="ECO:0000313" key="17">
    <source>
        <dbReference type="Proteomes" id="UP000516305"/>
    </source>
</evidence>
<comment type="subcellular location">
    <subcellularLocation>
        <location evidence="1 14">Cell membrane</location>
        <topology evidence="1 14">Multi-pass membrane protein</topology>
    </subcellularLocation>
</comment>
<proteinExistence type="inferred from homology"/>
<dbReference type="EMBL" id="CP060139">
    <property type="protein sequence ID" value="QNR25560.1"/>
    <property type="molecule type" value="Genomic_DNA"/>
</dbReference>
<comment type="pathway">
    <text evidence="2 14 15">Porphyrin-containing compound metabolism; protoporphyrin-IX biosynthesis; protoporphyrin-IX from protoporphyrinogen-IX: step 1/1.</text>
</comment>
<comment type="similarity">
    <text evidence="3 14 15">Belongs to the HemJ family.</text>
</comment>
<reference evidence="16 17" key="1">
    <citation type="submission" date="2020-08" db="EMBL/GenBank/DDBJ databases">
        <title>Croceimicrobium hydrocarbonivorans gen. nov., sp. nov., a novel marine bacterium isolated from a bacterial consortium that degrades polyethylene terephthalate.</title>
        <authorList>
            <person name="Liu R."/>
        </authorList>
    </citation>
    <scope>NUCLEOTIDE SEQUENCE [LARGE SCALE GENOMIC DNA]</scope>
    <source>
        <strain evidence="16 17">A20-9</strain>
    </source>
</reference>
<dbReference type="PIRSF" id="PIRSF004638">
    <property type="entry name" value="UCP004638"/>
    <property type="match status" value="1"/>
</dbReference>
<dbReference type="KEGG" id="chyd:H4K34_06885"/>
<evidence type="ECO:0000256" key="6">
    <source>
        <dbReference type="ARBA" id="ARBA00022617"/>
    </source>
</evidence>
<evidence type="ECO:0000256" key="7">
    <source>
        <dbReference type="ARBA" id="ARBA00022692"/>
    </source>
</evidence>
<keyword evidence="17" id="KW-1185">Reference proteome</keyword>
<keyword evidence="8 14" id="KW-0479">Metal-binding</keyword>
<evidence type="ECO:0000256" key="13">
    <source>
        <dbReference type="ARBA" id="ARBA00048390"/>
    </source>
</evidence>
<evidence type="ECO:0000313" key="16">
    <source>
        <dbReference type="EMBL" id="QNR25560.1"/>
    </source>
</evidence>
<accession>A0A7H0VIL2</accession>
<keyword evidence="12 14" id="KW-0472">Membrane</keyword>
<evidence type="ECO:0000256" key="5">
    <source>
        <dbReference type="ARBA" id="ARBA00022475"/>
    </source>
</evidence>
<dbReference type="GO" id="GO:0070818">
    <property type="term" value="F:protoporphyrinogen oxidase activity"/>
    <property type="evidence" value="ECO:0007669"/>
    <property type="project" value="UniProtKB-UniRule"/>
</dbReference>
<feature type="transmembrane region" description="Helical" evidence="14">
    <location>
        <begin position="91"/>
        <end position="108"/>
    </location>
</feature>
<protein>
    <recommendedName>
        <fullName evidence="4 14">Protoporphyrinogen IX oxidase</fullName>
        <shortName evidence="14">PPO</shortName>
        <ecNumber evidence="14 15">1.3.99.-</ecNumber>
    </recommendedName>
</protein>
<dbReference type="UniPathway" id="UPA00251">
    <property type="reaction ID" value="UER00324"/>
</dbReference>
<evidence type="ECO:0000256" key="1">
    <source>
        <dbReference type="ARBA" id="ARBA00004651"/>
    </source>
</evidence>
<evidence type="ECO:0000256" key="4">
    <source>
        <dbReference type="ARBA" id="ARBA00017504"/>
    </source>
</evidence>
<evidence type="ECO:0000256" key="15">
    <source>
        <dbReference type="PIRNR" id="PIRNR004638"/>
    </source>
</evidence>
<keyword evidence="11 14" id="KW-0408">Iron</keyword>
<feature type="binding site" description="axial binding residue" evidence="14">
    <location>
        <position position="94"/>
    </location>
    <ligand>
        <name>heme</name>
        <dbReference type="ChEBI" id="CHEBI:30413"/>
    </ligand>
    <ligandPart>
        <name>Fe</name>
        <dbReference type="ChEBI" id="CHEBI:18248"/>
    </ligandPart>
</feature>
<feature type="transmembrane region" description="Helical" evidence="14">
    <location>
        <begin position="59"/>
        <end position="79"/>
    </location>
</feature>
<keyword evidence="7 14" id="KW-0812">Transmembrane</keyword>
<comment type="function">
    <text evidence="14 15">Catalyzes the oxidation of protoporphyrinogen IX to protoporphyrin IX.</text>
</comment>